<evidence type="ECO:0000313" key="3">
    <source>
        <dbReference type="Proteomes" id="UP000799772"/>
    </source>
</evidence>
<dbReference type="AlphaFoldDB" id="A0A9P4I4S9"/>
<dbReference type="EMBL" id="ML978136">
    <property type="protein sequence ID" value="KAF2093824.1"/>
    <property type="molecule type" value="Genomic_DNA"/>
</dbReference>
<feature type="compositionally biased region" description="Polar residues" evidence="1">
    <location>
        <begin position="38"/>
        <end position="54"/>
    </location>
</feature>
<keyword evidence="3" id="KW-1185">Reference proteome</keyword>
<organism evidence="2 3">
    <name type="scientific">Rhizodiscina lignyota</name>
    <dbReference type="NCBI Taxonomy" id="1504668"/>
    <lineage>
        <taxon>Eukaryota</taxon>
        <taxon>Fungi</taxon>
        <taxon>Dikarya</taxon>
        <taxon>Ascomycota</taxon>
        <taxon>Pezizomycotina</taxon>
        <taxon>Dothideomycetes</taxon>
        <taxon>Pleosporomycetidae</taxon>
        <taxon>Aulographales</taxon>
        <taxon>Rhizodiscinaceae</taxon>
        <taxon>Rhizodiscina</taxon>
    </lineage>
</organism>
<comment type="caution">
    <text evidence="2">The sequence shown here is derived from an EMBL/GenBank/DDBJ whole genome shotgun (WGS) entry which is preliminary data.</text>
</comment>
<feature type="compositionally biased region" description="Low complexity" evidence="1">
    <location>
        <begin position="6"/>
        <end position="16"/>
    </location>
</feature>
<accession>A0A9P4I4S9</accession>
<sequence>MDPITKETSSTSIEPSSTHERTAEIPSIETHISETDSMETAQLSSEQSEGTQMMGNGETHDINLLPIEYLKKRPSSLSGYRELQTSRVSSITATEIPKPGVTRPDRYALSSHYLRRLIDKKYPPELTEWSTHFGTTHPITRVWDEVSGRVLRVVRELLAYQQPKRDWPYPSPEALSIKRALTRNGYYDHNAYVLCIRVKDDAMLGYPWTDAASIIKSHWRDIVRCKVFGKSFASVRRHGAQKLWHALVNADVVFFTGEDEDWFPAKPMKRISEISKVKGSRDWIGSIEDGGAMESSKTDSDNEGSAEGVKGCRRVRFDLNRVHKKVRFDFSNTKRVENELKSERIALALSDMIDSKPNVEAHASVNEKLRRSFNALKRSDVEAL</sequence>
<feature type="region of interest" description="Disordered" evidence="1">
    <location>
        <begin position="287"/>
        <end position="307"/>
    </location>
</feature>
<reference evidence="2" key="1">
    <citation type="journal article" date="2020" name="Stud. Mycol.">
        <title>101 Dothideomycetes genomes: a test case for predicting lifestyles and emergence of pathogens.</title>
        <authorList>
            <person name="Haridas S."/>
            <person name="Albert R."/>
            <person name="Binder M."/>
            <person name="Bloem J."/>
            <person name="Labutti K."/>
            <person name="Salamov A."/>
            <person name="Andreopoulos B."/>
            <person name="Baker S."/>
            <person name="Barry K."/>
            <person name="Bills G."/>
            <person name="Bluhm B."/>
            <person name="Cannon C."/>
            <person name="Castanera R."/>
            <person name="Culley D."/>
            <person name="Daum C."/>
            <person name="Ezra D."/>
            <person name="Gonzalez J."/>
            <person name="Henrissat B."/>
            <person name="Kuo A."/>
            <person name="Liang C."/>
            <person name="Lipzen A."/>
            <person name="Lutzoni F."/>
            <person name="Magnuson J."/>
            <person name="Mondo S."/>
            <person name="Nolan M."/>
            <person name="Ohm R."/>
            <person name="Pangilinan J."/>
            <person name="Park H.-J."/>
            <person name="Ramirez L."/>
            <person name="Alfaro M."/>
            <person name="Sun H."/>
            <person name="Tritt A."/>
            <person name="Yoshinaga Y."/>
            <person name="Zwiers L.-H."/>
            <person name="Turgeon B."/>
            <person name="Goodwin S."/>
            <person name="Spatafora J."/>
            <person name="Crous P."/>
            <person name="Grigoriev I."/>
        </authorList>
    </citation>
    <scope>NUCLEOTIDE SEQUENCE</scope>
    <source>
        <strain evidence="2">CBS 133067</strain>
    </source>
</reference>
<gene>
    <name evidence="2" type="ORF">NA57DRAFT_61046</name>
</gene>
<feature type="region of interest" description="Disordered" evidence="1">
    <location>
        <begin position="1"/>
        <end position="58"/>
    </location>
</feature>
<evidence type="ECO:0000313" key="2">
    <source>
        <dbReference type="EMBL" id="KAF2093824.1"/>
    </source>
</evidence>
<dbReference type="Proteomes" id="UP000799772">
    <property type="component" value="Unassembled WGS sequence"/>
</dbReference>
<evidence type="ECO:0000256" key="1">
    <source>
        <dbReference type="SAM" id="MobiDB-lite"/>
    </source>
</evidence>
<name>A0A9P4I4S9_9PEZI</name>
<proteinExistence type="predicted"/>
<protein>
    <submittedName>
        <fullName evidence="2">Uncharacterized protein</fullName>
    </submittedName>
</protein>